<gene>
    <name evidence="1" type="ORF">SMRZ_LOCUS19493</name>
</gene>
<protein>
    <submittedName>
        <fullName evidence="1">Uncharacterized protein</fullName>
    </submittedName>
</protein>
<accession>A0A183MTW8</accession>
<sequence length="66" mass="7354">MAVGGSRQETLNPGFVLLGTPINLLSKPLLLSSYIYSIKTYLQIKYFGDNLKKLGMNLQTENSFNV</sequence>
<evidence type="ECO:0000313" key="1">
    <source>
        <dbReference type="EMBL" id="VDP31765.1"/>
    </source>
</evidence>
<evidence type="ECO:0000313" key="2">
    <source>
        <dbReference type="Proteomes" id="UP000277204"/>
    </source>
</evidence>
<dbReference type="Proteomes" id="UP000277204">
    <property type="component" value="Unassembled WGS sequence"/>
</dbReference>
<dbReference type="AlphaFoldDB" id="A0A183MTW8"/>
<organism evidence="1 2">
    <name type="scientific">Schistosoma margrebowiei</name>
    <dbReference type="NCBI Taxonomy" id="48269"/>
    <lineage>
        <taxon>Eukaryota</taxon>
        <taxon>Metazoa</taxon>
        <taxon>Spiralia</taxon>
        <taxon>Lophotrochozoa</taxon>
        <taxon>Platyhelminthes</taxon>
        <taxon>Trematoda</taxon>
        <taxon>Digenea</taxon>
        <taxon>Strigeidida</taxon>
        <taxon>Schistosomatoidea</taxon>
        <taxon>Schistosomatidae</taxon>
        <taxon>Schistosoma</taxon>
    </lineage>
</organism>
<name>A0A183MTW8_9TREM</name>
<keyword evidence="2" id="KW-1185">Reference proteome</keyword>
<proteinExistence type="predicted"/>
<reference evidence="1 2" key="1">
    <citation type="submission" date="2018-11" db="EMBL/GenBank/DDBJ databases">
        <authorList>
            <consortium name="Pathogen Informatics"/>
        </authorList>
    </citation>
    <scope>NUCLEOTIDE SEQUENCE [LARGE SCALE GENOMIC DNA]</scope>
    <source>
        <strain evidence="1 2">Zambia</strain>
    </source>
</reference>
<dbReference type="EMBL" id="UZAI01017983">
    <property type="protein sequence ID" value="VDP31765.1"/>
    <property type="molecule type" value="Genomic_DNA"/>
</dbReference>